<evidence type="ECO:0000313" key="3">
    <source>
        <dbReference type="EMBL" id="HGN36578.1"/>
    </source>
</evidence>
<protein>
    <submittedName>
        <fullName evidence="4">Nucleotidyltransferase domain-containing protein</fullName>
    </submittedName>
</protein>
<feature type="region of interest" description="Disordered" evidence="1">
    <location>
        <begin position="115"/>
        <end position="149"/>
    </location>
</feature>
<dbReference type="GO" id="GO:0016779">
    <property type="term" value="F:nucleotidyltransferase activity"/>
    <property type="evidence" value="ECO:0007669"/>
    <property type="project" value="InterPro"/>
</dbReference>
<accession>A0A7J3JRX6</accession>
<dbReference type="InterPro" id="IPR043519">
    <property type="entry name" value="NT_sf"/>
</dbReference>
<feature type="domain" description="Polymerase nucleotidyl transferase" evidence="2">
    <location>
        <begin position="29"/>
        <end position="93"/>
    </location>
</feature>
<sequence length="157" mass="18326">MRCLESSERLLVELARYRAEVFRNLKHYLKIIVETVKELDRGAEVYLFGSIVEGGYTLLSDIDVLVVTGQPPERVLVKLWERGIEDPFEIHVVEREMLPLYRGRSKMVRVEDFTTSPNPRRSGRAIKPLTHQRTIHPTTRGSTDHHQCSSHQWRYIS</sequence>
<dbReference type="EMBL" id="DTAI01000095">
    <property type="protein sequence ID" value="HGN36578.1"/>
    <property type="molecule type" value="Genomic_DNA"/>
</dbReference>
<proteinExistence type="predicted"/>
<organism evidence="4">
    <name type="scientific">Ignisphaera aggregans</name>
    <dbReference type="NCBI Taxonomy" id="334771"/>
    <lineage>
        <taxon>Archaea</taxon>
        <taxon>Thermoproteota</taxon>
        <taxon>Thermoprotei</taxon>
        <taxon>Desulfurococcales</taxon>
        <taxon>Desulfurococcaceae</taxon>
        <taxon>Ignisphaera</taxon>
    </lineage>
</organism>
<dbReference type="Gene3D" id="3.30.460.10">
    <property type="entry name" value="Beta Polymerase, domain 2"/>
    <property type="match status" value="1"/>
</dbReference>
<feature type="compositionally biased region" description="Polar residues" evidence="1">
    <location>
        <begin position="131"/>
        <end position="141"/>
    </location>
</feature>
<dbReference type="PANTHER" id="PTHR37030:SF3">
    <property type="entry name" value="POLYMERASE NUCLEOTIDYL TRANSFERASE DOMAIN-CONTAINING PROTEIN"/>
    <property type="match status" value="1"/>
</dbReference>
<evidence type="ECO:0000313" key="4">
    <source>
        <dbReference type="EMBL" id="HGQ18319.1"/>
    </source>
</evidence>
<dbReference type="AlphaFoldDB" id="A0A7J3JRX6"/>
<dbReference type="Pfam" id="PF01909">
    <property type="entry name" value="NTP_transf_2"/>
    <property type="match status" value="1"/>
</dbReference>
<dbReference type="CDD" id="cd05403">
    <property type="entry name" value="NT_KNTase_like"/>
    <property type="match status" value="1"/>
</dbReference>
<name>A0A7J3JRX6_9CREN</name>
<reference evidence="4" key="1">
    <citation type="journal article" date="2020" name="mSystems">
        <title>Genome- and Community-Level Interaction Insights into Carbon Utilization and Element Cycling Functions of Hydrothermarchaeota in Hydrothermal Sediment.</title>
        <authorList>
            <person name="Zhou Z."/>
            <person name="Liu Y."/>
            <person name="Xu W."/>
            <person name="Pan J."/>
            <person name="Luo Z.H."/>
            <person name="Li M."/>
        </authorList>
    </citation>
    <scope>NUCLEOTIDE SEQUENCE [LARGE SCALE GENOMIC DNA]</scope>
    <source>
        <strain evidence="3">SpSt-618</strain>
        <strain evidence="4">SpSt-657</strain>
    </source>
</reference>
<keyword evidence="4" id="KW-0808">Transferase</keyword>
<dbReference type="EMBL" id="DTBZ01000096">
    <property type="protein sequence ID" value="HGQ18319.1"/>
    <property type="molecule type" value="Genomic_DNA"/>
</dbReference>
<evidence type="ECO:0000259" key="2">
    <source>
        <dbReference type="Pfam" id="PF01909"/>
    </source>
</evidence>
<dbReference type="PANTHER" id="PTHR37030">
    <property type="entry name" value="NUCLEOTIDYLTRANSFERASE"/>
    <property type="match status" value="1"/>
</dbReference>
<dbReference type="SUPFAM" id="SSF81301">
    <property type="entry name" value="Nucleotidyltransferase"/>
    <property type="match status" value="1"/>
</dbReference>
<comment type="caution">
    <text evidence="4">The sequence shown here is derived from an EMBL/GenBank/DDBJ whole genome shotgun (WGS) entry which is preliminary data.</text>
</comment>
<gene>
    <name evidence="3" type="ORF">ENT87_03395</name>
    <name evidence="4" type="ORF">ENU30_05030</name>
</gene>
<evidence type="ECO:0000256" key="1">
    <source>
        <dbReference type="SAM" id="MobiDB-lite"/>
    </source>
</evidence>
<dbReference type="InterPro" id="IPR002934">
    <property type="entry name" value="Polymerase_NTP_transf_dom"/>
</dbReference>